<dbReference type="Pfam" id="PF00903">
    <property type="entry name" value="Glyoxalase"/>
    <property type="match status" value="1"/>
</dbReference>
<dbReference type="InterPro" id="IPR029068">
    <property type="entry name" value="Glyas_Bleomycin-R_OHBP_Dase"/>
</dbReference>
<organism evidence="3 4">
    <name type="scientific">Conexibacter stalactiti</name>
    <dbReference type="NCBI Taxonomy" id="1940611"/>
    <lineage>
        <taxon>Bacteria</taxon>
        <taxon>Bacillati</taxon>
        <taxon>Actinomycetota</taxon>
        <taxon>Thermoleophilia</taxon>
        <taxon>Solirubrobacterales</taxon>
        <taxon>Conexibacteraceae</taxon>
        <taxon>Conexibacter</taxon>
    </lineage>
</organism>
<reference evidence="4" key="1">
    <citation type="submission" date="2023-07" db="EMBL/GenBank/DDBJ databases">
        <title>Conexibacter stalactiti sp. nov., isolated from stalactites in a lava cave and emended description of the genus Conexibacter.</title>
        <authorList>
            <person name="Lee S.D."/>
        </authorList>
    </citation>
    <scope>NUCLEOTIDE SEQUENCE [LARGE SCALE GENOMIC DNA]</scope>
    <source>
        <strain evidence="4">KCTC 39840</strain>
    </source>
</reference>
<evidence type="ECO:0000313" key="4">
    <source>
        <dbReference type="Proteomes" id="UP001284601"/>
    </source>
</evidence>
<dbReference type="Gene3D" id="3.10.180.10">
    <property type="entry name" value="2,3-Dihydroxybiphenyl 1,2-Dioxygenase, domain 1"/>
    <property type="match status" value="1"/>
</dbReference>
<evidence type="ECO:0000256" key="1">
    <source>
        <dbReference type="SAM" id="MobiDB-lite"/>
    </source>
</evidence>
<dbReference type="EMBL" id="JAWSTH010000023">
    <property type="protein sequence ID" value="MDW5594872.1"/>
    <property type="molecule type" value="Genomic_DNA"/>
</dbReference>
<protein>
    <submittedName>
        <fullName evidence="3">VOC family protein</fullName>
    </submittedName>
</protein>
<comment type="caution">
    <text evidence="3">The sequence shown here is derived from an EMBL/GenBank/DDBJ whole genome shotgun (WGS) entry which is preliminary data.</text>
</comment>
<dbReference type="PROSITE" id="PS51819">
    <property type="entry name" value="VOC"/>
    <property type="match status" value="1"/>
</dbReference>
<gene>
    <name evidence="3" type="ORF">R7226_11015</name>
</gene>
<feature type="domain" description="VOC" evidence="2">
    <location>
        <begin position="5"/>
        <end position="149"/>
    </location>
</feature>
<feature type="region of interest" description="Disordered" evidence="1">
    <location>
        <begin position="158"/>
        <end position="178"/>
    </location>
</feature>
<dbReference type="RefSeq" id="WP_318597205.1">
    <property type="nucleotide sequence ID" value="NZ_JAWSTH010000023.1"/>
</dbReference>
<keyword evidence="4" id="KW-1185">Reference proteome</keyword>
<dbReference type="InterPro" id="IPR037523">
    <property type="entry name" value="VOC_core"/>
</dbReference>
<proteinExistence type="predicted"/>
<dbReference type="Proteomes" id="UP001284601">
    <property type="component" value="Unassembled WGS sequence"/>
</dbReference>
<accession>A0ABU4HNI4</accession>
<dbReference type="SUPFAM" id="SSF54593">
    <property type="entry name" value="Glyoxalase/Bleomycin resistance protein/Dihydroxybiphenyl dioxygenase"/>
    <property type="match status" value="1"/>
</dbReference>
<feature type="compositionally biased region" description="Low complexity" evidence="1">
    <location>
        <begin position="160"/>
        <end position="178"/>
    </location>
</feature>
<name>A0ABU4HNI4_9ACTN</name>
<evidence type="ECO:0000313" key="3">
    <source>
        <dbReference type="EMBL" id="MDW5594872.1"/>
    </source>
</evidence>
<evidence type="ECO:0000259" key="2">
    <source>
        <dbReference type="PROSITE" id="PS51819"/>
    </source>
</evidence>
<dbReference type="CDD" id="cd06587">
    <property type="entry name" value="VOC"/>
    <property type="match status" value="1"/>
</dbReference>
<sequence length="178" mass="19306">MPVSEVHHVAMSVSDLERAATFYERALGYRRTLSARVGGPEMARSLALPQDIGGSIQYMQGPSQIGQLELIQWDDGPGEPPRVGHLHLGTFLLSFQVPVEELEELHAAVEANGGSCIDRPTQVLLENYGHIHAFAARDPDGNLLEFVSLPSREQIKAYREQQAAAAGEPAPASAPEQT</sequence>
<dbReference type="InterPro" id="IPR004360">
    <property type="entry name" value="Glyas_Fos-R_dOase_dom"/>
</dbReference>